<protein>
    <submittedName>
        <fullName evidence="1">Uncharacterized protein</fullName>
    </submittedName>
</protein>
<keyword evidence="2" id="KW-1185">Reference proteome</keyword>
<dbReference type="EMBL" id="ML213644">
    <property type="protein sequence ID" value="TFK33639.1"/>
    <property type="molecule type" value="Genomic_DNA"/>
</dbReference>
<proteinExistence type="predicted"/>
<evidence type="ECO:0000313" key="2">
    <source>
        <dbReference type="Proteomes" id="UP000308652"/>
    </source>
</evidence>
<sequence length="145" mass="15704">MRGEPRWLFVERWCLAETDWVSVQLCCVISFFSSSVGGTLLNGGMTLVCMEVARPCVCDTRCGEEDLLDLEANLGFGIEDDGAIKVGHMRTHVADNGLPVFVFEAPSVYFEHPGAAFAIRVGTPEGGENLTSILCSCLHISQTSS</sequence>
<reference evidence="1 2" key="1">
    <citation type="journal article" date="2019" name="Nat. Ecol. Evol.">
        <title>Megaphylogeny resolves global patterns of mushroom evolution.</title>
        <authorList>
            <person name="Varga T."/>
            <person name="Krizsan K."/>
            <person name="Foldi C."/>
            <person name="Dima B."/>
            <person name="Sanchez-Garcia M."/>
            <person name="Sanchez-Ramirez S."/>
            <person name="Szollosi G.J."/>
            <person name="Szarkandi J.G."/>
            <person name="Papp V."/>
            <person name="Albert L."/>
            <person name="Andreopoulos W."/>
            <person name="Angelini C."/>
            <person name="Antonin V."/>
            <person name="Barry K.W."/>
            <person name="Bougher N.L."/>
            <person name="Buchanan P."/>
            <person name="Buyck B."/>
            <person name="Bense V."/>
            <person name="Catcheside P."/>
            <person name="Chovatia M."/>
            <person name="Cooper J."/>
            <person name="Damon W."/>
            <person name="Desjardin D."/>
            <person name="Finy P."/>
            <person name="Geml J."/>
            <person name="Haridas S."/>
            <person name="Hughes K."/>
            <person name="Justo A."/>
            <person name="Karasinski D."/>
            <person name="Kautmanova I."/>
            <person name="Kiss B."/>
            <person name="Kocsube S."/>
            <person name="Kotiranta H."/>
            <person name="LaButti K.M."/>
            <person name="Lechner B.E."/>
            <person name="Liimatainen K."/>
            <person name="Lipzen A."/>
            <person name="Lukacs Z."/>
            <person name="Mihaltcheva S."/>
            <person name="Morgado L.N."/>
            <person name="Niskanen T."/>
            <person name="Noordeloos M.E."/>
            <person name="Ohm R.A."/>
            <person name="Ortiz-Santana B."/>
            <person name="Ovrebo C."/>
            <person name="Racz N."/>
            <person name="Riley R."/>
            <person name="Savchenko A."/>
            <person name="Shiryaev A."/>
            <person name="Soop K."/>
            <person name="Spirin V."/>
            <person name="Szebenyi C."/>
            <person name="Tomsovsky M."/>
            <person name="Tulloss R.E."/>
            <person name="Uehling J."/>
            <person name="Grigoriev I.V."/>
            <person name="Vagvolgyi C."/>
            <person name="Papp T."/>
            <person name="Martin F.M."/>
            <person name="Miettinen O."/>
            <person name="Hibbett D.S."/>
            <person name="Nagy L.G."/>
        </authorList>
    </citation>
    <scope>NUCLEOTIDE SEQUENCE [LARGE SCALE GENOMIC DNA]</scope>
    <source>
        <strain evidence="1 2">CBS 166.37</strain>
    </source>
</reference>
<accession>A0A5C3LKI8</accession>
<name>A0A5C3LKI8_9AGAR</name>
<gene>
    <name evidence="1" type="ORF">BDQ12DRAFT_690844</name>
</gene>
<evidence type="ECO:0000313" key="1">
    <source>
        <dbReference type="EMBL" id="TFK33639.1"/>
    </source>
</evidence>
<dbReference type="AlphaFoldDB" id="A0A5C3LKI8"/>
<dbReference type="Proteomes" id="UP000308652">
    <property type="component" value="Unassembled WGS sequence"/>
</dbReference>
<organism evidence="1 2">
    <name type="scientific">Crucibulum laeve</name>
    <dbReference type="NCBI Taxonomy" id="68775"/>
    <lineage>
        <taxon>Eukaryota</taxon>
        <taxon>Fungi</taxon>
        <taxon>Dikarya</taxon>
        <taxon>Basidiomycota</taxon>
        <taxon>Agaricomycotina</taxon>
        <taxon>Agaricomycetes</taxon>
        <taxon>Agaricomycetidae</taxon>
        <taxon>Agaricales</taxon>
        <taxon>Agaricineae</taxon>
        <taxon>Nidulariaceae</taxon>
        <taxon>Crucibulum</taxon>
    </lineage>
</organism>